<evidence type="ECO:0000259" key="2">
    <source>
        <dbReference type="PROSITE" id="PS51635"/>
    </source>
</evidence>
<dbReference type="AlphaFoldDB" id="A0A6J7HY36"/>
<dbReference type="EMBL" id="CAFBMX010000003">
    <property type="protein sequence ID" value="CAB4922559.1"/>
    <property type="molecule type" value="Genomic_DNA"/>
</dbReference>
<dbReference type="GO" id="GO:0006629">
    <property type="term" value="P:lipid metabolic process"/>
    <property type="evidence" value="ECO:0007669"/>
    <property type="project" value="UniProtKB-KW"/>
</dbReference>
<reference evidence="3" key="1">
    <citation type="submission" date="2020-05" db="EMBL/GenBank/DDBJ databases">
        <authorList>
            <person name="Chiriac C."/>
            <person name="Salcher M."/>
            <person name="Ghai R."/>
            <person name="Kavagutti S V."/>
        </authorList>
    </citation>
    <scope>NUCLEOTIDE SEQUENCE</scope>
</reference>
<accession>A0A6J7HY36</accession>
<dbReference type="Pfam" id="PF01734">
    <property type="entry name" value="Patatin"/>
    <property type="match status" value="1"/>
</dbReference>
<dbReference type="PROSITE" id="PS51635">
    <property type="entry name" value="PNPLA"/>
    <property type="match status" value="1"/>
</dbReference>
<dbReference type="InterPro" id="IPR016035">
    <property type="entry name" value="Acyl_Trfase/lysoPLipase"/>
</dbReference>
<dbReference type="Gene3D" id="3.40.1090.10">
    <property type="entry name" value="Cytosolic phospholipase A2 catalytic domain"/>
    <property type="match status" value="2"/>
</dbReference>
<organism evidence="3">
    <name type="scientific">freshwater metagenome</name>
    <dbReference type="NCBI Taxonomy" id="449393"/>
    <lineage>
        <taxon>unclassified sequences</taxon>
        <taxon>metagenomes</taxon>
        <taxon>ecological metagenomes</taxon>
    </lineage>
</organism>
<evidence type="ECO:0000313" key="3">
    <source>
        <dbReference type="EMBL" id="CAB4922559.1"/>
    </source>
</evidence>
<feature type="domain" description="PNPLA" evidence="2">
    <location>
        <begin position="53"/>
        <end position="217"/>
    </location>
</feature>
<dbReference type="SUPFAM" id="SSF52151">
    <property type="entry name" value="FabD/lysophospholipase-like"/>
    <property type="match status" value="1"/>
</dbReference>
<proteinExistence type="predicted"/>
<gene>
    <name evidence="3" type="ORF">UFOPK3674_00629</name>
</gene>
<dbReference type="InterPro" id="IPR002641">
    <property type="entry name" value="PNPLA_dom"/>
</dbReference>
<name>A0A6J7HY36_9ZZZZ</name>
<evidence type="ECO:0000256" key="1">
    <source>
        <dbReference type="ARBA" id="ARBA00023098"/>
    </source>
</evidence>
<sequence length="331" mass="34906">MARWPVAGDHWRCGVTGTNVTVRDPHELPDGPLRLLAARAVRADRADGARLALSIEGGGLATSMAAGIAHGLQQLGLLRWVDVVYGTSSGSLVALYAATGRMSDAAHILEAACTRAFIDLRRVGRRPVVDLEHLLGLSRARPPALEVDQRPEARVLAVGVEDGVLRTYGPLTALDDAHGAVRASMSIPFWAGPPSAHDGALLADGGLVESIPVATPLREGATHVLALRSRDARYRKGAPSRFARLVQDPIVARLAGEIPCLVRERPARYDAEAQLLECATAGQGDHAGRVAQLAPAPGTPLVGRLQTDPLRVRGAFSAGTRVALDALARRA</sequence>
<keyword evidence="1" id="KW-0443">Lipid metabolism</keyword>
<protein>
    <submittedName>
        <fullName evidence="3">Unannotated protein</fullName>
    </submittedName>
</protein>